<evidence type="ECO:0000256" key="2">
    <source>
        <dbReference type="SAM" id="SignalP"/>
    </source>
</evidence>
<feature type="compositionally biased region" description="Low complexity" evidence="1">
    <location>
        <begin position="474"/>
        <end position="486"/>
    </location>
</feature>
<dbReference type="SUPFAM" id="SSF52058">
    <property type="entry name" value="L domain-like"/>
    <property type="match status" value="1"/>
</dbReference>
<keyword evidence="2" id="KW-0732">Signal</keyword>
<reference evidence="4" key="1">
    <citation type="submission" date="2017-01" db="EMBL/GenBank/DDBJ databases">
        <title>Comparative genomics of anhydrobiosis in the tardigrade Hypsibius dujardini.</title>
        <authorList>
            <person name="Yoshida Y."/>
            <person name="Koutsovoulos G."/>
            <person name="Laetsch D."/>
            <person name="Stevens L."/>
            <person name="Kumar S."/>
            <person name="Horikawa D."/>
            <person name="Ishino K."/>
            <person name="Komine S."/>
            <person name="Tomita M."/>
            <person name="Blaxter M."/>
            <person name="Arakawa K."/>
        </authorList>
    </citation>
    <scope>NUCLEOTIDE SEQUENCE [LARGE SCALE GENOMIC DNA]</scope>
    <source>
        <strain evidence="4">Z151</strain>
    </source>
</reference>
<name>A0A1W0WWT4_HYPEX</name>
<evidence type="ECO:0000313" key="4">
    <source>
        <dbReference type="Proteomes" id="UP000192578"/>
    </source>
</evidence>
<accession>A0A1W0WWT4</accession>
<dbReference type="Proteomes" id="UP000192578">
    <property type="component" value="Unassembled WGS sequence"/>
</dbReference>
<feature type="signal peptide" evidence="2">
    <location>
        <begin position="1"/>
        <end position="22"/>
    </location>
</feature>
<proteinExistence type="predicted"/>
<feature type="chain" id="PRO_5010695180" evidence="2">
    <location>
        <begin position="23"/>
        <end position="494"/>
    </location>
</feature>
<dbReference type="AlphaFoldDB" id="A0A1W0WWT4"/>
<dbReference type="Gene3D" id="3.80.10.10">
    <property type="entry name" value="Ribonuclease Inhibitor"/>
    <property type="match status" value="1"/>
</dbReference>
<protein>
    <submittedName>
        <fullName evidence="3">Uncharacterized protein</fullName>
    </submittedName>
</protein>
<feature type="region of interest" description="Disordered" evidence="1">
    <location>
        <begin position="474"/>
        <end position="494"/>
    </location>
</feature>
<dbReference type="EMBL" id="MTYJ01000037">
    <property type="protein sequence ID" value="OQV19649.1"/>
    <property type="molecule type" value="Genomic_DNA"/>
</dbReference>
<comment type="caution">
    <text evidence="3">The sequence shown here is derived from an EMBL/GenBank/DDBJ whole genome shotgun (WGS) entry which is preliminary data.</text>
</comment>
<dbReference type="InterPro" id="IPR032675">
    <property type="entry name" value="LRR_dom_sf"/>
</dbReference>
<gene>
    <name evidence="3" type="ORF">BV898_06421</name>
</gene>
<sequence length="494" mass="55106">MFLRRSLFIFWHLALLWNPHSCDLFGSQLLFAPIKCLFHKDVDLGGSPSNRTACYKGNWPTNSDVAPDIPAETTALELSKVAFRDHPSLHRILPVLRSLNRLSLDGIISVDTAGNSKAVQFPLKKFTQNLRKEGIQVLYLRSVMLVHLEADDFAGFSGLQALGLEGCQLRTIDPRSFQHFASTFVRLVVTKNQDLKKFPWEALLPVSESIQVLQISHNPNLTKLDFSTEEATVRAVSMKLRNLTSLLVTYTGLSTLPSRVLHTLRPDGVNLNFMQNDNVCSQCRDVSSLLKWIRGKRFDMASSGESFLTLSCINYYPGNRFNAGNGDYWRKTAYCSVPTTVSPISRSWLVPLDVLLLMFTVISLKMLSTSETIPPAEWEAIERGALLFFISHYEVQSKFLLFPVWMRLIVLVWNEKACAARPWQSVLQLRIPASPTDQGSSTVAVIVPENGTRASAITQSLSSSPYTTAISHPVVSSSSSNTIPNSELTQIPTV</sequence>
<evidence type="ECO:0000313" key="3">
    <source>
        <dbReference type="EMBL" id="OQV19649.1"/>
    </source>
</evidence>
<evidence type="ECO:0000256" key="1">
    <source>
        <dbReference type="SAM" id="MobiDB-lite"/>
    </source>
</evidence>
<keyword evidence="4" id="KW-1185">Reference proteome</keyword>
<organism evidence="3 4">
    <name type="scientific">Hypsibius exemplaris</name>
    <name type="common">Freshwater tardigrade</name>
    <dbReference type="NCBI Taxonomy" id="2072580"/>
    <lineage>
        <taxon>Eukaryota</taxon>
        <taxon>Metazoa</taxon>
        <taxon>Ecdysozoa</taxon>
        <taxon>Tardigrada</taxon>
        <taxon>Eutardigrada</taxon>
        <taxon>Parachela</taxon>
        <taxon>Hypsibioidea</taxon>
        <taxon>Hypsibiidae</taxon>
        <taxon>Hypsibius</taxon>
    </lineage>
</organism>